<dbReference type="SMART" id="SM00642">
    <property type="entry name" value="Aamy"/>
    <property type="match status" value="1"/>
</dbReference>
<dbReference type="FunFam" id="3.20.20.80:FF:000064">
    <property type="entry name" value="Oligo-1,6-glucosidase"/>
    <property type="match status" value="2"/>
</dbReference>
<organism evidence="5 6">
    <name type="scientific">Eubacterium coprostanoligenes</name>
    <dbReference type="NCBI Taxonomy" id="290054"/>
    <lineage>
        <taxon>Bacteria</taxon>
        <taxon>Bacillati</taxon>
        <taxon>Bacillota</taxon>
        <taxon>Clostridia</taxon>
        <taxon>Eubacteriales</taxon>
        <taxon>Eubacteriaceae</taxon>
        <taxon>Eubacterium</taxon>
    </lineage>
</organism>
<dbReference type="STRING" id="290054.SAMN02745114_00386"/>
<dbReference type="AlphaFoldDB" id="A0A1T4KAY4"/>
<dbReference type="PANTHER" id="PTHR10357">
    <property type="entry name" value="ALPHA-AMYLASE FAMILY MEMBER"/>
    <property type="match status" value="1"/>
</dbReference>
<evidence type="ECO:0000259" key="4">
    <source>
        <dbReference type="SMART" id="SM00642"/>
    </source>
</evidence>
<dbReference type="CDD" id="cd11333">
    <property type="entry name" value="AmyAc_SI_OligoGlu_DGase"/>
    <property type="match status" value="1"/>
</dbReference>
<evidence type="ECO:0000256" key="3">
    <source>
        <dbReference type="ARBA" id="ARBA00023295"/>
    </source>
</evidence>
<reference evidence="5 6" key="1">
    <citation type="submission" date="2017-02" db="EMBL/GenBank/DDBJ databases">
        <authorList>
            <person name="Peterson S.W."/>
        </authorList>
    </citation>
    <scope>NUCLEOTIDE SEQUENCE [LARGE SCALE GENOMIC DNA]</scope>
    <source>
        <strain evidence="5 6">ATCC 51222</strain>
    </source>
</reference>
<dbReference type="SUPFAM" id="SSF51445">
    <property type="entry name" value="(Trans)glycosidases"/>
    <property type="match status" value="1"/>
</dbReference>
<evidence type="ECO:0000313" key="6">
    <source>
        <dbReference type="Proteomes" id="UP000190657"/>
    </source>
</evidence>
<name>A0A1T4KAY4_9FIRM</name>
<feature type="domain" description="Glycosyl hydrolase family 13 catalytic" evidence="4">
    <location>
        <begin position="96"/>
        <end position="503"/>
    </location>
</feature>
<accession>A0A1T4KAY4</accession>
<comment type="similarity">
    <text evidence="1">Belongs to the glycosyl hydrolase 13 family.</text>
</comment>
<dbReference type="Pfam" id="PF00128">
    <property type="entry name" value="Alpha-amylase"/>
    <property type="match status" value="1"/>
</dbReference>
<dbReference type="EMBL" id="FUWW01000003">
    <property type="protein sequence ID" value="SJZ39571.1"/>
    <property type="molecule type" value="Genomic_DNA"/>
</dbReference>
<protein>
    <submittedName>
        <fullName evidence="5">Oligo-1,6-glucosidase</fullName>
    </submittedName>
</protein>
<dbReference type="FunFam" id="3.90.400.10:FF:000002">
    <property type="entry name" value="Sucrose isomerase"/>
    <property type="match status" value="1"/>
</dbReference>
<dbReference type="GO" id="GO:0004556">
    <property type="term" value="F:alpha-amylase activity"/>
    <property type="evidence" value="ECO:0007669"/>
    <property type="project" value="TreeGrafter"/>
</dbReference>
<evidence type="ECO:0000313" key="5">
    <source>
        <dbReference type="EMBL" id="SJZ39571.1"/>
    </source>
</evidence>
<proteinExistence type="inferred from homology"/>
<keyword evidence="6" id="KW-1185">Reference proteome</keyword>
<dbReference type="GO" id="GO:0009313">
    <property type="term" value="P:oligosaccharide catabolic process"/>
    <property type="evidence" value="ECO:0007669"/>
    <property type="project" value="TreeGrafter"/>
</dbReference>
<dbReference type="InterPro" id="IPR045857">
    <property type="entry name" value="O16G_dom_2"/>
</dbReference>
<evidence type="ECO:0000256" key="1">
    <source>
        <dbReference type="ARBA" id="ARBA00008061"/>
    </source>
</evidence>
<dbReference type="InterPro" id="IPR006047">
    <property type="entry name" value="GH13_cat_dom"/>
</dbReference>
<dbReference type="PANTHER" id="PTHR10357:SF179">
    <property type="entry name" value="NEUTRAL AND BASIC AMINO ACID TRANSPORT PROTEIN RBAT"/>
    <property type="match status" value="1"/>
</dbReference>
<dbReference type="InterPro" id="IPR017853">
    <property type="entry name" value="GH"/>
</dbReference>
<keyword evidence="2" id="KW-0378">Hydrolase</keyword>
<gene>
    <name evidence="5" type="ORF">SAMN02745114_00386</name>
</gene>
<evidence type="ECO:0000256" key="2">
    <source>
        <dbReference type="ARBA" id="ARBA00022801"/>
    </source>
</evidence>
<sequence length="633" mass="73852">MNKITPNTTLKEAMVNPMAKDVIEKLFLVLRLPTDLINSGIMGKLKFKTLTTATAGLLDKKTVQMVCDMLNLEKDEVITDQGEMTEKWWKEAIVYQIYPRSFYDSNGDGIGDLNGIRQKLDYLQDLGVNTIWCSPFYDSPNDDNGYDIRDYQKIMAEFGTMEDFDKLLEEIHARDMKLVIDLVVNHTSDEHKWFKEALKSKDNPYHDYYIWRDATDAGITPPNNWVSLFKGSAWNYYENLNQWALHLFTKKQMDLNWENEKVRQSVYEMMLWWLDKGVDGFRMDVINFISKTEGLPEANAFMGMLTGYKGAEYYFYGPRLHEFLHEMREKTFGNYDVYTVGECGGAGIEMDKMLTADFRGELDTVFNFDFLINQGHTAYDPYEQDMYKVMENFETFQTEYTNHCWPTVFFENHDNPRVVSRTDRSGAYRDEIAKVCALIEMTLRGTPYIYQGQELAMANVEFDSIEEMNDVQSINFYKDAIRKGKNREKYFKLASIGSRDNARTPFQWSDSKNAGFTTGKPWLKINNDYRVYNAEDEASRDDSVLSFFKKAIKLRKDTKALVYGDFIPATTNKAPVYCYFREYEGEKYYIELNLGKTPQPRPTGIYNYDLILSTNENKTDILKPFEGNIYKVK</sequence>
<dbReference type="RefSeq" id="WP_242941721.1">
    <property type="nucleotide sequence ID" value="NZ_FUWW01000003.1"/>
</dbReference>
<dbReference type="SUPFAM" id="SSF51011">
    <property type="entry name" value="Glycosyl hydrolase domain"/>
    <property type="match status" value="1"/>
</dbReference>
<dbReference type="Gene3D" id="3.20.20.80">
    <property type="entry name" value="Glycosidases"/>
    <property type="match status" value="1"/>
</dbReference>
<keyword evidence="3" id="KW-0326">Glycosidase</keyword>
<dbReference type="Gene3D" id="3.90.400.10">
    <property type="entry name" value="Oligo-1,6-glucosidase, Domain 2"/>
    <property type="match status" value="1"/>
</dbReference>
<dbReference type="Proteomes" id="UP000190657">
    <property type="component" value="Unassembled WGS sequence"/>
</dbReference>